<dbReference type="KEGG" id="arac:E0W69_000240"/>
<keyword evidence="2" id="KW-1185">Reference proteome</keyword>
<gene>
    <name evidence="1" type="ORF">E0W69_000240</name>
</gene>
<dbReference type="Proteomes" id="UP000292424">
    <property type="component" value="Chromosome"/>
</dbReference>
<organism evidence="1 2">
    <name type="scientific">Rhizosphaericola mali</name>
    <dbReference type="NCBI Taxonomy" id="2545455"/>
    <lineage>
        <taxon>Bacteria</taxon>
        <taxon>Pseudomonadati</taxon>
        <taxon>Bacteroidota</taxon>
        <taxon>Chitinophagia</taxon>
        <taxon>Chitinophagales</taxon>
        <taxon>Chitinophagaceae</taxon>
        <taxon>Rhizosphaericola</taxon>
    </lineage>
</organism>
<evidence type="ECO:0008006" key="3">
    <source>
        <dbReference type="Google" id="ProtNLM"/>
    </source>
</evidence>
<reference evidence="1 2" key="1">
    <citation type="submission" date="2019-09" db="EMBL/GenBank/DDBJ databases">
        <title>Complete genome sequence of Arachidicoccus sp. B3-10 isolated from apple orchard soil.</title>
        <authorList>
            <person name="Kim H.S."/>
            <person name="Han K.-I."/>
            <person name="Suh M.K."/>
            <person name="Lee K.C."/>
            <person name="Eom M.K."/>
            <person name="Kim J.-S."/>
            <person name="Kang S.W."/>
            <person name="Sin Y."/>
            <person name="Lee J.-S."/>
        </authorList>
    </citation>
    <scope>NUCLEOTIDE SEQUENCE [LARGE SCALE GENOMIC DNA]</scope>
    <source>
        <strain evidence="1 2">B3-10</strain>
    </source>
</reference>
<dbReference type="RefSeq" id="WP_131328037.1">
    <property type="nucleotide sequence ID" value="NZ_CP044016.1"/>
</dbReference>
<dbReference type="AlphaFoldDB" id="A0A5P2FZB1"/>
<accession>A0A5P2FZB1</accession>
<evidence type="ECO:0000313" key="2">
    <source>
        <dbReference type="Proteomes" id="UP000292424"/>
    </source>
</evidence>
<dbReference type="OrthoDB" id="671785at2"/>
<dbReference type="EMBL" id="CP044016">
    <property type="protein sequence ID" value="QES87159.1"/>
    <property type="molecule type" value="Genomic_DNA"/>
</dbReference>
<name>A0A5P2FZB1_9BACT</name>
<evidence type="ECO:0000313" key="1">
    <source>
        <dbReference type="EMBL" id="QES87159.1"/>
    </source>
</evidence>
<protein>
    <recommendedName>
        <fullName evidence="3">DUF4878 domain-containing protein</fullName>
    </recommendedName>
</protein>
<dbReference type="PROSITE" id="PS51257">
    <property type="entry name" value="PROKAR_LIPOPROTEIN"/>
    <property type="match status" value="1"/>
</dbReference>
<sequence length="129" mass="15201">MKRILPLILGCCAFFACKDEPKFQNADNAFEAGRLFIEGTMKGEFKQAKFYMLPSAKNDAFLQEKQDFYQHQDRDFRVNYRQASIIIENEKTIDDQLHKLYFKNSFDKKEDSMSVVKQNNIWLADPTNK</sequence>
<proteinExistence type="predicted"/>